<protein>
    <submittedName>
        <fullName evidence="2">Uncharacterized protein</fullName>
    </submittedName>
</protein>
<dbReference type="EMBL" id="JABFTP020000185">
    <property type="protein sequence ID" value="KAL3288898.1"/>
    <property type="molecule type" value="Genomic_DNA"/>
</dbReference>
<dbReference type="Proteomes" id="UP001516400">
    <property type="component" value="Unassembled WGS sequence"/>
</dbReference>
<gene>
    <name evidence="2" type="ORF">HHI36_003343</name>
</gene>
<proteinExistence type="predicted"/>
<sequence length="161" mass="19283">MKQTAWWSIEIRAEIKKKKSYWQGYHNEVTVMKWKMYKEQRKKVKYLILKAKQKTWQEFGNKLENDSEEKTTGKGNRRGNYGERTNRGIKNLKIGKAPEEDKITTEINKTIEDEEVELLLIIVNEVGKEKRIRDDWRVGSIVPIYMKFPTDVNEKLSYRRV</sequence>
<feature type="compositionally biased region" description="Basic and acidic residues" evidence="1">
    <location>
        <begin position="61"/>
        <end position="72"/>
    </location>
</feature>
<keyword evidence="3" id="KW-1185">Reference proteome</keyword>
<comment type="caution">
    <text evidence="2">The sequence shown here is derived from an EMBL/GenBank/DDBJ whole genome shotgun (WGS) entry which is preliminary data.</text>
</comment>
<accession>A0ABD2PD51</accession>
<dbReference type="AlphaFoldDB" id="A0ABD2PD51"/>
<evidence type="ECO:0000256" key="1">
    <source>
        <dbReference type="SAM" id="MobiDB-lite"/>
    </source>
</evidence>
<organism evidence="2 3">
    <name type="scientific">Cryptolaemus montrouzieri</name>
    <dbReference type="NCBI Taxonomy" id="559131"/>
    <lineage>
        <taxon>Eukaryota</taxon>
        <taxon>Metazoa</taxon>
        <taxon>Ecdysozoa</taxon>
        <taxon>Arthropoda</taxon>
        <taxon>Hexapoda</taxon>
        <taxon>Insecta</taxon>
        <taxon>Pterygota</taxon>
        <taxon>Neoptera</taxon>
        <taxon>Endopterygota</taxon>
        <taxon>Coleoptera</taxon>
        <taxon>Polyphaga</taxon>
        <taxon>Cucujiformia</taxon>
        <taxon>Coccinelloidea</taxon>
        <taxon>Coccinellidae</taxon>
        <taxon>Scymninae</taxon>
        <taxon>Scymnini</taxon>
        <taxon>Cryptolaemus</taxon>
    </lineage>
</organism>
<evidence type="ECO:0000313" key="2">
    <source>
        <dbReference type="EMBL" id="KAL3288898.1"/>
    </source>
</evidence>
<reference evidence="2 3" key="1">
    <citation type="journal article" date="2021" name="BMC Biol.">
        <title>Horizontally acquired antibacterial genes associated with adaptive radiation of ladybird beetles.</title>
        <authorList>
            <person name="Li H.S."/>
            <person name="Tang X.F."/>
            <person name="Huang Y.H."/>
            <person name="Xu Z.Y."/>
            <person name="Chen M.L."/>
            <person name="Du X.Y."/>
            <person name="Qiu B.Y."/>
            <person name="Chen P.T."/>
            <person name="Zhang W."/>
            <person name="Slipinski A."/>
            <person name="Escalona H.E."/>
            <person name="Waterhouse R.M."/>
            <person name="Zwick A."/>
            <person name="Pang H."/>
        </authorList>
    </citation>
    <scope>NUCLEOTIDE SEQUENCE [LARGE SCALE GENOMIC DNA]</scope>
    <source>
        <strain evidence="2">SYSU2018</strain>
    </source>
</reference>
<name>A0ABD2PD51_9CUCU</name>
<feature type="region of interest" description="Disordered" evidence="1">
    <location>
        <begin position="60"/>
        <end position="87"/>
    </location>
</feature>
<evidence type="ECO:0000313" key="3">
    <source>
        <dbReference type="Proteomes" id="UP001516400"/>
    </source>
</evidence>